<dbReference type="SUPFAM" id="SSF56112">
    <property type="entry name" value="Protein kinase-like (PK-like)"/>
    <property type="match status" value="1"/>
</dbReference>
<dbReference type="Pfam" id="PF10009">
    <property type="entry name" value="DUF2252"/>
    <property type="match status" value="1"/>
</dbReference>
<dbReference type="EMBL" id="JADWOX010000002">
    <property type="protein sequence ID" value="MBI1682892.1"/>
    <property type="molecule type" value="Genomic_DNA"/>
</dbReference>
<feature type="region of interest" description="Disordered" evidence="1">
    <location>
        <begin position="1"/>
        <end position="25"/>
    </location>
</feature>
<reference evidence="2 3" key="1">
    <citation type="submission" date="2020-11" db="EMBL/GenBank/DDBJ databases">
        <title>genome sequence of strain KACC 18849.</title>
        <authorList>
            <person name="Gao J."/>
            <person name="Zhang X."/>
        </authorList>
    </citation>
    <scope>NUCLEOTIDE SEQUENCE [LARGE SCALE GENOMIC DNA]</scope>
    <source>
        <strain evidence="2 3">KACC 18849</strain>
    </source>
</reference>
<dbReference type="InterPro" id="IPR011009">
    <property type="entry name" value="Kinase-like_dom_sf"/>
</dbReference>
<evidence type="ECO:0000256" key="1">
    <source>
        <dbReference type="SAM" id="MobiDB-lite"/>
    </source>
</evidence>
<evidence type="ECO:0000313" key="3">
    <source>
        <dbReference type="Proteomes" id="UP000639859"/>
    </source>
</evidence>
<comment type="caution">
    <text evidence="2">The sequence shown here is derived from an EMBL/GenBank/DDBJ whole genome shotgun (WGS) entry which is preliminary data.</text>
</comment>
<feature type="compositionally biased region" description="Basic and acidic residues" evidence="1">
    <location>
        <begin position="1"/>
        <end position="22"/>
    </location>
</feature>
<accession>A0ABS0STB5</accession>
<dbReference type="InterPro" id="IPR018721">
    <property type="entry name" value="DUF2252"/>
</dbReference>
<gene>
    <name evidence="2" type="ORF">I4Q42_04335</name>
</gene>
<organism evidence="2 3">
    <name type="scientific">Caulobacter hibisci</name>
    <dbReference type="NCBI Taxonomy" id="2035993"/>
    <lineage>
        <taxon>Bacteria</taxon>
        <taxon>Pseudomonadati</taxon>
        <taxon>Pseudomonadota</taxon>
        <taxon>Alphaproteobacteria</taxon>
        <taxon>Caulobacterales</taxon>
        <taxon>Caulobacteraceae</taxon>
        <taxon>Caulobacter</taxon>
    </lineage>
</organism>
<dbReference type="Proteomes" id="UP000639859">
    <property type="component" value="Unassembled WGS sequence"/>
</dbReference>
<evidence type="ECO:0000313" key="2">
    <source>
        <dbReference type="EMBL" id="MBI1682892.1"/>
    </source>
</evidence>
<sequence length="410" mass="44807">MGEARLDKSLADKSSRAPRPSERGPILTRTRNLKMARSAHAYVRGSTVKFYEWLEASGGKLPSGPPVWICGDCHIGNMGPLADAKGRVDIQIRDLDQTVIGNPAHDLIRLGLSLASAARGSDLPGVITARMIEGVVEGYEAALAEDFEAKSRHPPMIGAVLGEATKRTWKHLAAERLNGDRPEIPIGKRFWPVSRAERRELEELCLGQPIRNLVTGLKSRDRKSEIRLLDAAYWMKGCSSLGRLRFAVLLEVDGGEGDRDICFLDLKEAVKAAAPRDPGAVMPRDNAERIVAGALALSPNLGHRMAACRLLGKSVIVRELMPQDMKIELTGLTPDEAMASARSLARVVGDAHGRQMEPQTRLAWLTELARNRSGLLDAPSWLWSSVVELTAAHEGAYLEHCRRHALGLDA</sequence>
<proteinExistence type="predicted"/>
<dbReference type="RefSeq" id="WP_198574837.1">
    <property type="nucleotide sequence ID" value="NZ_JADWOX010000002.1"/>
</dbReference>
<keyword evidence="3" id="KW-1185">Reference proteome</keyword>
<name>A0ABS0STB5_9CAUL</name>
<dbReference type="PANTHER" id="PTHR39441:SF1">
    <property type="entry name" value="DUF2252 DOMAIN-CONTAINING PROTEIN"/>
    <property type="match status" value="1"/>
</dbReference>
<dbReference type="PANTHER" id="PTHR39441">
    <property type="entry name" value="DUF2252 DOMAIN-CONTAINING PROTEIN"/>
    <property type="match status" value="1"/>
</dbReference>
<protein>
    <submittedName>
        <fullName evidence="2">DUF2252 family protein</fullName>
    </submittedName>
</protein>